<feature type="compositionally biased region" description="Basic and acidic residues" evidence="1">
    <location>
        <begin position="15"/>
        <end position="25"/>
    </location>
</feature>
<reference evidence="2" key="1">
    <citation type="submission" date="2019-08" db="EMBL/GenBank/DDBJ databases">
        <authorList>
            <person name="Kucharzyk K."/>
            <person name="Murdoch R.W."/>
            <person name="Higgins S."/>
            <person name="Loffler F."/>
        </authorList>
    </citation>
    <scope>NUCLEOTIDE SEQUENCE</scope>
</reference>
<dbReference type="EMBL" id="VSSQ01120804">
    <property type="protein sequence ID" value="MPN53565.1"/>
    <property type="molecule type" value="Genomic_DNA"/>
</dbReference>
<sequence>MNVRVNPAGKKQRASRVDPLRRLREPGAVAENRDPAVPNPDGAPKNASGTGDGRVPDQQIENRGHISATLLPREPASDPRVCGSLRPRPGPSGREFPASLPSRGYRAA</sequence>
<gene>
    <name evidence="2" type="ORF">SDC9_201229</name>
</gene>
<dbReference type="AlphaFoldDB" id="A0A645IQC8"/>
<name>A0A645IQC8_9ZZZZ</name>
<evidence type="ECO:0000313" key="2">
    <source>
        <dbReference type="EMBL" id="MPN53565.1"/>
    </source>
</evidence>
<comment type="caution">
    <text evidence="2">The sequence shown here is derived from an EMBL/GenBank/DDBJ whole genome shotgun (WGS) entry which is preliminary data.</text>
</comment>
<accession>A0A645IQC8</accession>
<feature type="region of interest" description="Disordered" evidence="1">
    <location>
        <begin position="1"/>
        <end position="108"/>
    </location>
</feature>
<evidence type="ECO:0000256" key="1">
    <source>
        <dbReference type="SAM" id="MobiDB-lite"/>
    </source>
</evidence>
<organism evidence="2">
    <name type="scientific">bioreactor metagenome</name>
    <dbReference type="NCBI Taxonomy" id="1076179"/>
    <lineage>
        <taxon>unclassified sequences</taxon>
        <taxon>metagenomes</taxon>
        <taxon>ecological metagenomes</taxon>
    </lineage>
</organism>
<protein>
    <submittedName>
        <fullName evidence="2">Uncharacterized protein</fullName>
    </submittedName>
</protein>
<proteinExistence type="predicted"/>